<organism evidence="3">
    <name type="scientific">uncultured Aureispira sp</name>
    <dbReference type="NCBI Taxonomy" id="1331704"/>
    <lineage>
        <taxon>Bacteria</taxon>
        <taxon>Pseudomonadati</taxon>
        <taxon>Bacteroidota</taxon>
        <taxon>Saprospiria</taxon>
        <taxon>Saprospirales</taxon>
        <taxon>Saprospiraceae</taxon>
        <taxon>Aureispira</taxon>
        <taxon>environmental samples</taxon>
    </lineage>
</organism>
<dbReference type="EMBL" id="CACVAQ010000187">
    <property type="protein sequence ID" value="CAA6812520.1"/>
    <property type="molecule type" value="Genomic_DNA"/>
</dbReference>
<feature type="coiled-coil region" evidence="1">
    <location>
        <begin position="206"/>
        <end position="233"/>
    </location>
</feature>
<evidence type="ECO:0000256" key="2">
    <source>
        <dbReference type="SAM" id="MobiDB-lite"/>
    </source>
</evidence>
<proteinExistence type="predicted"/>
<keyword evidence="1" id="KW-0175">Coiled coil</keyword>
<dbReference type="AlphaFoldDB" id="A0A6S6TAV9"/>
<reference evidence="3" key="1">
    <citation type="submission" date="2020-01" db="EMBL/GenBank/DDBJ databases">
        <authorList>
            <person name="Meier V. D."/>
            <person name="Meier V D."/>
        </authorList>
    </citation>
    <scope>NUCLEOTIDE SEQUENCE</scope>
    <source>
        <strain evidence="3">HLG_WM_MAG_10</strain>
    </source>
</reference>
<gene>
    <name evidence="3" type="ORF">HELGO_WM15171</name>
</gene>
<evidence type="ECO:0000256" key="1">
    <source>
        <dbReference type="SAM" id="Coils"/>
    </source>
</evidence>
<feature type="compositionally biased region" description="Basic and acidic residues" evidence="2">
    <location>
        <begin position="417"/>
        <end position="426"/>
    </location>
</feature>
<feature type="compositionally biased region" description="Low complexity" evidence="2">
    <location>
        <begin position="381"/>
        <end position="391"/>
    </location>
</feature>
<name>A0A6S6TAV9_9BACT</name>
<accession>A0A6S6TAV9</accession>
<evidence type="ECO:0000313" key="3">
    <source>
        <dbReference type="EMBL" id="CAA6812520.1"/>
    </source>
</evidence>
<feature type="coiled-coil region" evidence="1">
    <location>
        <begin position="103"/>
        <end position="130"/>
    </location>
</feature>
<sequence length="440" mass="49829">MKTKLVLWGTKGTEENAQKVLMALELNPETNKVKSWFFEGEEASEEFSKALMEQWRKGQAVAFPEGVVAQEAPLSASTGLVPEDIITDKTELLARTQTEWIFIVLSTKLYKNYQVELEELQEEVDALKSYSKDMWGRMKDFWAKVQMQIGEQNLFREHTNNLRGRTNEMFAQLKKMRSQEDAKFESEATDNYNKLVAILEPIELLIEKESADLQKAFDKLKTLQQNFKNAKLTRTLRSKLWDRIDDAFKKVKAKRSPNSSPEGRLTRRIEGLKVAIDKMEKSIGRDKKELSIQNDKINSGDVSQLETQLREVRAKLIRERIDSKSKKLEDMYNTMKDLEAKNARNLARKIKEDAAAAKKAEAAKVAAEKAAAETAKKEAAKAALEAAAPEAESPEVKVEAATEEVAPVEETLQEASPEVKVERPTEEASDDAVIGKDEEE</sequence>
<protein>
    <submittedName>
        <fullName evidence="3">Uncharacterized protein</fullName>
    </submittedName>
</protein>
<feature type="region of interest" description="Disordered" evidence="2">
    <location>
        <begin position="372"/>
        <end position="440"/>
    </location>
</feature>